<sequence length="153" mass="15982">MSVEQRLQELGITLPEAPKPVAAYVPFVRSGDLVFVSGQIAVEGGQLKYKGKVGRDLTPEEGYQAARLCAINTLAVLKAAVGSLDKVAQIVKVVVFVNSADGFTGQPAVANGASELYQQVFGEAGLHARSAVGVSELPMDTAVEVEVIARISA</sequence>
<accession>A0A1Y2T461</accession>
<dbReference type="AlphaFoldDB" id="A0A1Y2T461"/>
<name>A0A1Y2T461_SYMTR</name>
<protein>
    <recommendedName>
        <fullName evidence="1">Endoribonuclease L-PSP/chorismate mutase-like domain-containing protein</fullName>
    </recommendedName>
</protein>
<dbReference type="Proteomes" id="UP000194267">
    <property type="component" value="Unassembled WGS sequence"/>
</dbReference>
<dbReference type="SUPFAM" id="SSF55298">
    <property type="entry name" value="YjgF-like"/>
    <property type="match status" value="1"/>
</dbReference>
<dbReference type="InterPro" id="IPR035959">
    <property type="entry name" value="RutC-like_sf"/>
</dbReference>
<organism evidence="2 3">
    <name type="scientific">Symbiobacterium thermophilum</name>
    <dbReference type="NCBI Taxonomy" id="2734"/>
    <lineage>
        <taxon>Bacteria</taxon>
        <taxon>Bacillati</taxon>
        <taxon>Bacillota</taxon>
        <taxon>Clostridia</taxon>
        <taxon>Eubacteriales</taxon>
        <taxon>Symbiobacteriaceae</taxon>
        <taxon>Symbiobacterium</taxon>
    </lineage>
</organism>
<evidence type="ECO:0000313" key="2">
    <source>
        <dbReference type="EMBL" id="OTA40586.1"/>
    </source>
</evidence>
<dbReference type="PANTHER" id="PTHR43760:SF1">
    <property type="entry name" value="ENDORIBONUCLEASE L-PSP_CHORISMATE MUTASE-LIKE DOMAIN-CONTAINING PROTEIN"/>
    <property type="match status" value="1"/>
</dbReference>
<feature type="domain" description="Endoribonuclease L-PSP/chorismate mutase-like" evidence="1">
    <location>
        <begin position="4"/>
        <end position="148"/>
    </location>
</feature>
<dbReference type="Gene3D" id="3.30.1330.40">
    <property type="entry name" value="RutC-like"/>
    <property type="match status" value="1"/>
</dbReference>
<dbReference type="CDD" id="cd02199">
    <property type="entry name" value="YjgF_YER057c_UK114_like_1"/>
    <property type="match status" value="1"/>
</dbReference>
<dbReference type="PANTHER" id="PTHR43760">
    <property type="entry name" value="ENDORIBONUCLEASE-RELATED"/>
    <property type="match status" value="1"/>
</dbReference>
<dbReference type="Pfam" id="PF14588">
    <property type="entry name" value="YjgF_endoribonc"/>
    <property type="match status" value="1"/>
</dbReference>
<reference evidence="3" key="1">
    <citation type="submission" date="2016-04" db="EMBL/GenBank/DDBJ databases">
        <authorList>
            <person name="Antunes L.P."/>
            <person name="Martins L.F."/>
            <person name="Pereira R.V."/>
            <person name="Thomas A.M."/>
            <person name="Barbosa D."/>
            <person name="Nascimento L."/>
            <person name="Silva G.M."/>
            <person name="Condomitti G.W."/>
            <person name="Digiampietri L.A."/>
            <person name="Lombardi K.C."/>
            <person name="Ramos P.L."/>
            <person name="Quaggio R.B."/>
            <person name="Oliveira J.C."/>
            <person name="Pascon R.C."/>
            <person name="Cruz J.B."/>
            <person name="Silva A.M."/>
            <person name="Setubal J.C."/>
        </authorList>
    </citation>
    <scope>NUCLEOTIDE SEQUENCE [LARGE SCALE GENOMIC DNA]</scope>
</reference>
<dbReference type="InterPro" id="IPR013813">
    <property type="entry name" value="Endoribo_LPSP/chorism_mut-like"/>
</dbReference>
<proteinExistence type="predicted"/>
<comment type="caution">
    <text evidence="2">The sequence shown here is derived from an EMBL/GenBank/DDBJ whole genome shotgun (WGS) entry which is preliminary data.</text>
</comment>
<dbReference type="EMBL" id="LWLV01001493">
    <property type="protein sequence ID" value="OTA40586.1"/>
    <property type="molecule type" value="Genomic_DNA"/>
</dbReference>
<evidence type="ECO:0000259" key="1">
    <source>
        <dbReference type="Pfam" id="PF14588"/>
    </source>
</evidence>
<gene>
    <name evidence="2" type="ORF">A6D92_15580</name>
</gene>
<evidence type="ECO:0000313" key="3">
    <source>
        <dbReference type="Proteomes" id="UP000194267"/>
    </source>
</evidence>